<evidence type="ECO:0000256" key="1">
    <source>
        <dbReference type="ARBA" id="ARBA00023015"/>
    </source>
</evidence>
<evidence type="ECO:0000313" key="6">
    <source>
        <dbReference type="EMBL" id="TXC90439.1"/>
    </source>
</evidence>
<evidence type="ECO:0000256" key="4">
    <source>
        <dbReference type="PROSITE-ProRule" id="PRU00335"/>
    </source>
</evidence>
<evidence type="ECO:0000256" key="2">
    <source>
        <dbReference type="ARBA" id="ARBA00023125"/>
    </source>
</evidence>
<dbReference type="GO" id="GO:0000976">
    <property type="term" value="F:transcription cis-regulatory region binding"/>
    <property type="evidence" value="ECO:0007669"/>
    <property type="project" value="TreeGrafter"/>
</dbReference>
<dbReference type="Pfam" id="PF17937">
    <property type="entry name" value="TetR_C_28"/>
    <property type="match status" value="1"/>
</dbReference>
<name>A0A5C6W0F9_9BACI</name>
<keyword evidence="3" id="KW-0804">Transcription</keyword>
<gene>
    <name evidence="6" type="ORF">FS935_10875</name>
</gene>
<dbReference type="InterPro" id="IPR041479">
    <property type="entry name" value="TetR_CgmR_C"/>
</dbReference>
<dbReference type="EMBL" id="VOQF01000006">
    <property type="protein sequence ID" value="TXC90439.1"/>
    <property type="molecule type" value="Genomic_DNA"/>
</dbReference>
<feature type="DNA-binding region" description="H-T-H motif" evidence="4">
    <location>
        <begin position="24"/>
        <end position="43"/>
    </location>
</feature>
<evidence type="ECO:0000313" key="7">
    <source>
        <dbReference type="Proteomes" id="UP000321363"/>
    </source>
</evidence>
<dbReference type="Proteomes" id="UP000321363">
    <property type="component" value="Unassembled WGS sequence"/>
</dbReference>
<dbReference type="OrthoDB" id="9806334at2"/>
<dbReference type="AlphaFoldDB" id="A0A5C6W0F9"/>
<dbReference type="PANTHER" id="PTHR30055:SF234">
    <property type="entry name" value="HTH-TYPE TRANSCRIPTIONAL REGULATOR BETI"/>
    <property type="match status" value="1"/>
</dbReference>
<evidence type="ECO:0000256" key="3">
    <source>
        <dbReference type="ARBA" id="ARBA00023163"/>
    </source>
</evidence>
<dbReference type="InterPro" id="IPR050109">
    <property type="entry name" value="HTH-type_TetR-like_transc_reg"/>
</dbReference>
<dbReference type="Gene3D" id="1.10.357.10">
    <property type="entry name" value="Tetracycline Repressor, domain 2"/>
    <property type="match status" value="1"/>
</dbReference>
<dbReference type="PANTHER" id="PTHR30055">
    <property type="entry name" value="HTH-TYPE TRANSCRIPTIONAL REGULATOR RUTR"/>
    <property type="match status" value="1"/>
</dbReference>
<dbReference type="InterPro" id="IPR009057">
    <property type="entry name" value="Homeodomain-like_sf"/>
</dbReference>
<protein>
    <submittedName>
        <fullName evidence="6">TetR/AcrR family transcriptional regulator</fullName>
    </submittedName>
</protein>
<dbReference type="RefSeq" id="WP_146948486.1">
    <property type="nucleotide sequence ID" value="NZ_VOQF01000006.1"/>
</dbReference>
<evidence type="ECO:0000259" key="5">
    <source>
        <dbReference type="PROSITE" id="PS50977"/>
    </source>
</evidence>
<dbReference type="InterPro" id="IPR036271">
    <property type="entry name" value="Tet_transcr_reg_TetR-rel_C_sf"/>
</dbReference>
<feature type="domain" description="HTH tetR-type" evidence="5">
    <location>
        <begin position="1"/>
        <end position="61"/>
    </location>
</feature>
<dbReference type="InterPro" id="IPR001647">
    <property type="entry name" value="HTH_TetR"/>
</dbReference>
<accession>A0A5C6W0F9</accession>
<keyword evidence="1" id="KW-0805">Transcription regulation</keyword>
<dbReference type="Pfam" id="PF00440">
    <property type="entry name" value="TetR_N"/>
    <property type="match status" value="1"/>
</dbReference>
<reference evidence="6 7" key="1">
    <citation type="journal article" date="2005" name="Int. J. Syst. Evol. Microbiol.">
        <title>Bacillus litoralis sp. nov., isolated from a tidal flat of the Yellow Sea in Korea.</title>
        <authorList>
            <person name="Yoon J.H."/>
            <person name="Oh T.K."/>
        </authorList>
    </citation>
    <scope>NUCLEOTIDE SEQUENCE [LARGE SCALE GENOMIC DNA]</scope>
    <source>
        <strain evidence="6 7">SW-211</strain>
    </source>
</reference>
<proteinExistence type="predicted"/>
<keyword evidence="7" id="KW-1185">Reference proteome</keyword>
<dbReference type="GO" id="GO:0003700">
    <property type="term" value="F:DNA-binding transcription factor activity"/>
    <property type="evidence" value="ECO:0007669"/>
    <property type="project" value="TreeGrafter"/>
</dbReference>
<dbReference type="PRINTS" id="PR00455">
    <property type="entry name" value="HTHTETR"/>
</dbReference>
<comment type="caution">
    <text evidence="6">The sequence shown here is derived from an EMBL/GenBank/DDBJ whole genome shotgun (WGS) entry which is preliminary data.</text>
</comment>
<organism evidence="6 7">
    <name type="scientific">Metabacillus litoralis</name>
    <dbReference type="NCBI Taxonomy" id="152268"/>
    <lineage>
        <taxon>Bacteria</taxon>
        <taxon>Bacillati</taxon>
        <taxon>Bacillota</taxon>
        <taxon>Bacilli</taxon>
        <taxon>Bacillales</taxon>
        <taxon>Bacillaceae</taxon>
        <taxon>Metabacillus</taxon>
    </lineage>
</organism>
<dbReference type="SUPFAM" id="SSF46689">
    <property type="entry name" value="Homeodomain-like"/>
    <property type="match status" value="1"/>
</dbReference>
<dbReference type="PROSITE" id="PS50977">
    <property type="entry name" value="HTH_TETR_2"/>
    <property type="match status" value="1"/>
</dbReference>
<dbReference type="SUPFAM" id="SSF48498">
    <property type="entry name" value="Tetracyclin repressor-like, C-terminal domain"/>
    <property type="match status" value="1"/>
</dbReference>
<sequence length="178" mass="20585">MSRQSQILEAASRVIVDFGLNKLTLEMVAKEAGISKGGLLYHFPNKEELITALNVYALEEFKRKINLELVNIKEENGKFLRAYALATINELTESNHILLNSSLLASLANNIEALTLWRKQYEQWELDFNREKVKREDVLTIRFVCDGLWFSSMFHLDVIEKEEAVHLIKYLLGKLEEV</sequence>
<keyword evidence="2 4" id="KW-0238">DNA-binding</keyword>